<dbReference type="SUPFAM" id="SSF53474">
    <property type="entry name" value="alpha/beta-Hydrolases"/>
    <property type="match status" value="1"/>
</dbReference>
<accession>A0ABQ6GCD3</accession>
<comment type="caution">
    <text evidence="1">The sequence shown here is derived from an EMBL/GenBank/DDBJ whole genome shotgun (WGS) entry which is preliminary data.</text>
</comment>
<dbReference type="Gene3D" id="3.40.50.1820">
    <property type="entry name" value="alpha/beta hydrolase"/>
    <property type="match status" value="1"/>
</dbReference>
<evidence type="ECO:0000313" key="1">
    <source>
        <dbReference type="EMBL" id="GLX68175.1"/>
    </source>
</evidence>
<dbReference type="RefSeq" id="WP_284238924.1">
    <property type="nucleotide sequence ID" value="NZ_BSSQ01000011.1"/>
</dbReference>
<dbReference type="EMBL" id="BSSQ01000011">
    <property type="protein sequence ID" value="GLX68175.1"/>
    <property type="molecule type" value="Genomic_DNA"/>
</dbReference>
<dbReference type="Proteomes" id="UP001157114">
    <property type="component" value="Unassembled WGS sequence"/>
</dbReference>
<name>A0ABQ6GCD3_9BACL</name>
<evidence type="ECO:0000313" key="2">
    <source>
        <dbReference type="Proteomes" id="UP001157114"/>
    </source>
</evidence>
<sequence length="248" mass="27697">MFVHRIGYGFHVFETGDYNKVPVILGSDKSEFSIFAAQDPLFVKAFFGGTIATDAALLKQYQFANKYGSMLYAGFNADQSAEKLAEVKNQPNVYAFRFVWGEDQSVISPGMGSLVGAFHGIHMDFITGREDSFVTTNYTEANKMGRTDLTATVQHYLKNFMYTGNPNSKGLTEWKTWSNAKGAPKLMVLDANKEKAVVGMTKEYINESDVFKAIDEDTSISQNEKTKMLSTVMSGRFFSTSLDARYNQ</sequence>
<evidence type="ECO:0008006" key="3">
    <source>
        <dbReference type="Google" id="ProtNLM"/>
    </source>
</evidence>
<organism evidence="1 2">
    <name type="scientific">Paenibacillus glycanilyticus</name>
    <dbReference type="NCBI Taxonomy" id="126569"/>
    <lineage>
        <taxon>Bacteria</taxon>
        <taxon>Bacillati</taxon>
        <taxon>Bacillota</taxon>
        <taxon>Bacilli</taxon>
        <taxon>Bacillales</taxon>
        <taxon>Paenibacillaceae</taxon>
        <taxon>Paenibacillus</taxon>
    </lineage>
</organism>
<gene>
    <name evidence="1" type="ORF">MU1_25200</name>
</gene>
<keyword evidence="2" id="KW-1185">Reference proteome</keyword>
<dbReference type="InterPro" id="IPR029058">
    <property type="entry name" value="AB_hydrolase_fold"/>
</dbReference>
<proteinExistence type="predicted"/>
<protein>
    <recommendedName>
        <fullName evidence="3">Carboxylesterase type B domain-containing protein</fullName>
    </recommendedName>
</protein>
<reference evidence="1 2" key="1">
    <citation type="submission" date="2023-03" db="EMBL/GenBank/DDBJ databases">
        <title>Draft genome sequence of the bacteria which degrade cell wall of Tricholomamatutake.</title>
        <authorList>
            <person name="Konishi Y."/>
            <person name="Fukuta Y."/>
            <person name="Shirasaka N."/>
        </authorList>
    </citation>
    <scope>NUCLEOTIDE SEQUENCE [LARGE SCALE GENOMIC DNA]</scope>
    <source>
        <strain evidence="2">mu1</strain>
    </source>
</reference>